<dbReference type="Pfam" id="PF06527">
    <property type="entry name" value="TniQ"/>
    <property type="match status" value="1"/>
</dbReference>
<feature type="region of interest" description="Disordered" evidence="1">
    <location>
        <begin position="177"/>
        <end position="209"/>
    </location>
</feature>
<dbReference type="InterPro" id="IPR009492">
    <property type="entry name" value="TniQ"/>
</dbReference>
<sequence length="209" mass="23121">MSRLPEPLPRALAPLPGEGLPGLTLRLAHRLDLSPTMLFARTGLQTSTASYTSARLLLGLGDRLTAFAQATQLTPAEAARLTLAPDTERYPSIAMSLHPRPKRFFPYGLWVFTSFTRYCPHCLAGDGSMIQQRHGGPWKIRWRLPVIFICQDHQTFLRDGCPRCHRSAHAFDQAGSRLLPLSPSRPPGHRAGASHRPGCRTHSKSTLIS</sequence>
<evidence type="ECO:0000256" key="1">
    <source>
        <dbReference type="SAM" id="MobiDB-lite"/>
    </source>
</evidence>
<feature type="domain" description="TniQ" evidence="2">
    <location>
        <begin position="9"/>
        <end position="157"/>
    </location>
</feature>
<name>A0A5N8XK47_9ACTN</name>
<comment type="caution">
    <text evidence="3">The sequence shown here is derived from an EMBL/GenBank/DDBJ whole genome shotgun (WGS) entry which is preliminary data.</text>
</comment>
<accession>A0A5N8XK47</accession>
<dbReference type="Proteomes" id="UP000400924">
    <property type="component" value="Unassembled WGS sequence"/>
</dbReference>
<dbReference type="AlphaFoldDB" id="A0A5N8XK47"/>
<evidence type="ECO:0000313" key="4">
    <source>
        <dbReference type="Proteomes" id="UP000400924"/>
    </source>
</evidence>
<dbReference type="EMBL" id="VJZC01000167">
    <property type="protein sequence ID" value="MPY59841.1"/>
    <property type="molecule type" value="Genomic_DNA"/>
</dbReference>
<protein>
    <submittedName>
        <fullName evidence="3">TniQ family protein</fullName>
    </submittedName>
</protein>
<evidence type="ECO:0000313" key="3">
    <source>
        <dbReference type="EMBL" id="MPY59841.1"/>
    </source>
</evidence>
<reference evidence="3 4" key="1">
    <citation type="submission" date="2019-07" db="EMBL/GenBank/DDBJ databases">
        <title>New species of Amycolatopsis and Streptomyces.</title>
        <authorList>
            <person name="Duangmal K."/>
            <person name="Teo W.F.A."/>
            <person name="Lipun K."/>
        </authorList>
    </citation>
    <scope>NUCLEOTIDE SEQUENCE [LARGE SCALE GENOMIC DNA]</scope>
    <source>
        <strain evidence="3 4">NBRC 106415</strain>
    </source>
</reference>
<organism evidence="3 4">
    <name type="scientific">Streptomyces spongiae</name>
    <dbReference type="NCBI Taxonomy" id="565072"/>
    <lineage>
        <taxon>Bacteria</taxon>
        <taxon>Bacillati</taxon>
        <taxon>Actinomycetota</taxon>
        <taxon>Actinomycetes</taxon>
        <taxon>Kitasatosporales</taxon>
        <taxon>Streptomycetaceae</taxon>
        <taxon>Streptomyces</taxon>
    </lineage>
</organism>
<gene>
    <name evidence="3" type="ORF">FNH08_22530</name>
</gene>
<dbReference type="OrthoDB" id="3874088at2"/>
<proteinExistence type="predicted"/>
<keyword evidence="4" id="KW-1185">Reference proteome</keyword>
<evidence type="ECO:0000259" key="2">
    <source>
        <dbReference type="Pfam" id="PF06527"/>
    </source>
</evidence>